<evidence type="ECO:0000259" key="20">
    <source>
        <dbReference type="Pfam" id="PF02657"/>
    </source>
</evidence>
<dbReference type="InterPro" id="IPR036094">
    <property type="entry name" value="NadA_sf"/>
</dbReference>
<dbReference type="GO" id="GO:0008987">
    <property type="term" value="F:quinolinate synthetase A activity"/>
    <property type="evidence" value="ECO:0007669"/>
    <property type="project" value="InterPro"/>
</dbReference>
<dbReference type="Pfam" id="PF02657">
    <property type="entry name" value="SufE"/>
    <property type="match status" value="1"/>
</dbReference>
<dbReference type="GO" id="GO:0034628">
    <property type="term" value="P:'de novo' NAD+ biosynthetic process from L-aspartate"/>
    <property type="evidence" value="ECO:0007669"/>
    <property type="project" value="TreeGrafter"/>
</dbReference>
<comment type="caution">
    <text evidence="22">The sequence shown here is derived from an EMBL/GenBank/DDBJ whole genome shotgun (WGS) entry which is preliminary data.</text>
</comment>
<dbReference type="Pfam" id="PF00201">
    <property type="entry name" value="UDPGT"/>
    <property type="match status" value="1"/>
</dbReference>
<name>A0AAP0D1X4_9ASTR</name>
<dbReference type="GO" id="GO:0009507">
    <property type="term" value="C:chloroplast"/>
    <property type="evidence" value="ECO:0007669"/>
    <property type="project" value="UniProtKB-SubCell"/>
</dbReference>
<feature type="domain" description="Fe-S metabolism associated" evidence="20">
    <location>
        <begin position="573"/>
        <end position="695"/>
    </location>
</feature>
<dbReference type="PANTHER" id="PTHR30573">
    <property type="entry name" value="QUINOLINATE SYNTHETASE A"/>
    <property type="match status" value="1"/>
</dbReference>
<evidence type="ECO:0000256" key="12">
    <source>
        <dbReference type="ARBA" id="ARBA00022723"/>
    </source>
</evidence>
<keyword evidence="11" id="KW-0808">Transferase</keyword>
<keyword evidence="9" id="KW-0662">Pyridine nucleotide biosynthesis</keyword>
<organism evidence="22 23">
    <name type="scientific">Deinandra increscens subsp. villosa</name>
    <dbReference type="NCBI Taxonomy" id="3103831"/>
    <lineage>
        <taxon>Eukaryota</taxon>
        <taxon>Viridiplantae</taxon>
        <taxon>Streptophyta</taxon>
        <taxon>Embryophyta</taxon>
        <taxon>Tracheophyta</taxon>
        <taxon>Spermatophyta</taxon>
        <taxon>Magnoliopsida</taxon>
        <taxon>eudicotyledons</taxon>
        <taxon>Gunneridae</taxon>
        <taxon>Pentapetalae</taxon>
        <taxon>asterids</taxon>
        <taxon>campanulids</taxon>
        <taxon>Asterales</taxon>
        <taxon>Asteraceae</taxon>
        <taxon>Asteroideae</taxon>
        <taxon>Heliantheae alliance</taxon>
        <taxon>Madieae</taxon>
        <taxon>Madiinae</taxon>
        <taxon>Deinandra</taxon>
    </lineage>
</organism>
<comment type="cofactor">
    <cofactor evidence="1">
        <name>[4Fe-4S] cluster</name>
        <dbReference type="ChEBI" id="CHEBI:49883"/>
    </cofactor>
</comment>
<evidence type="ECO:0000256" key="17">
    <source>
        <dbReference type="ARBA" id="ARBA00053152"/>
    </source>
</evidence>
<comment type="pathway">
    <text evidence="3">Cofactor biosynthesis; NAD(+) biosynthesis; quinolinate from iminoaspartate: step 1/1.</text>
</comment>
<dbReference type="GO" id="GO:0051539">
    <property type="term" value="F:4 iron, 4 sulfur cluster binding"/>
    <property type="evidence" value="ECO:0007669"/>
    <property type="project" value="UniProtKB-KW"/>
</dbReference>
<evidence type="ECO:0000256" key="1">
    <source>
        <dbReference type="ARBA" id="ARBA00001966"/>
    </source>
</evidence>
<dbReference type="Gene3D" id="3.90.1010.10">
    <property type="match status" value="1"/>
</dbReference>
<evidence type="ECO:0000256" key="8">
    <source>
        <dbReference type="ARBA" id="ARBA00022640"/>
    </source>
</evidence>
<evidence type="ECO:0000256" key="5">
    <source>
        <dbReference type="ARBA" id="ARBA00012669"/>
    </source>
</evidence>
<keyword evidence="23" id="KW-1185">Reference proteome</keyword>
<dbReference type="AlphaFoldDB" id="A0AAP0D1X4"/>
<feature type="domain" description="Glycosyltransferase N-terminal" evidence="21">
    <location>
        <begin position="13"/>
        <end position="248"/>
    </location>
</feature>
<protein>
    <recommendedName>
        <fullName evidence="19">Quinolinate synthase, chloroplastic</fullName>
        <ecNumber evidence="5">2.5.1.72</ecNumber>
    </recommendedName>
</protein>
<keyword evidence="6" id="KW-0004">4Fe-4S</keyword>
<evidence type="ECO:0000256" key="15">
    <source>
        <dbReference type="ARBA" id="ARBA00023014"/>
    </source>
</evidence>
<dbReference type="EC" id="2.5.1.72" evidence="5"/>
<dbReference type="InterPro" id="IPR002213">
    <property type="entry name" value="UDP_glucos_trans"/>
</dbReference>
<dbReference type="Gene3D" id="3.40.50.2000">
    <property type="entry name" value="Glycogen Phosphorylase B"/>
    <property type="match status" value="2"/>
</dbReference>
<evidence type="ECO:0000256" key="14">
    <source>
        <dbReference type="ARBA" id="ARBA00023004"/>
    </source>
</evidence>
<dbReference type="InterPro" id="IPR058980">
    <property type="entry name" value="Glyco_transf_N"/>
</dbReference>
<dbReference type="SUPFAM" id="SSF82649">
    <property type="entry name" value="SufE/NifU"/>
    <property type="match status" value="1"/>
</dbReference>
<dbReference type="FunFam" id="3.40.50.2000:FF:000060">
    <property type="entry name" value="Glycosyltransferase"/>
    <property type="match status" value="1"/>
</dbReference>
<dbReference type="SUPFAM" id="SSF53756">
    <property type="entry name" value="UDP-Glycosyltransferase/glycogen phosphorylase"/>
    <property type="match status" value="1"/>
</dbReference>
<evidence type="ECO:0000256" key="10">
    <source>
        <dbReference type="ARBA" id="ARBA00022676"/>
    </source>
</evidence>
<dbReference type="Pfam" id="PF02445">
    <property type="entry name" value="NadA"/>
    <property type="match status" value="1"/>
</dbReference>
<sequence length="1207" mass="133838">MANNQKYDLLRSSAAVVMVPLPLQGHLNQLLHLSRLISNHKIPVHFVSTTTHCRQAKLRVQGWDPLAMDTIHFHELQTPSYVSPTPNPNSTTKFPSHLQPLCEATTQLRHPMASLLRKLSTTTRRLVIIHDSLMGSVIQDFVTIPNSESYTFHSVSAFTILLFTLRTIRKQFQNIIDPKVLTYDHLSFEDCFTSEFKKFMAMQHDFTKLNSGRIYNSCRIMEHPMLDVLEKEEMNRNKKLWAFGPFNPVDIKRTTKRDKGYRCLKWLDTQKPNSVIFISFGTTTSLMKEQIAEIAIGLEKSGQKFIWALREADKGDVIIDNIELELPEGYENRIKGRGLVVREWAPQLQILAHQATGGFMSHCGWNSCMESISMGVPIIAWPMHSDQPTNAILVTNILKVGLTIRDWEWRDEIVRAEDVEKTVRILMATKEGVEIRRRAVEMGDRVRDSIKYLASLLPRPHSSHPSPSLSTHTAAEVLPSNFPAMDSATFGIYSSISCFNNTVTNPSHTTRLALPSFSFFKTNNSDLISSSSSTIRVPGNLRTTLLCSAVAITPAVTSDHHLSALSKLQSLASEFRSVSEPIERVKRLLHYANLLPQFDESLKVVSNRVMGCTAQVWLDVRMEADGTMRFLAESDSEITKGFCSCLISVLDGATPEEVLGLKTEDMADLNVSGLHGVKVDSRVNTWHNVLISMQKRTKALVAEREGRSFGEPFPSMVITAEGVVAKGSFAQAQARFLSPDDLKVQELANLLKEKKIGVVAHFYMDPEVQGVLTSARKLWPHIHISDSLVMADSAVSMAKAGCKFISVLGVDFMSENVRAILDQAGFHEVGVYRMSDEQIGCSLADAASSPAYMNYLSEASISSPSLHVVYINTSLETKAHAHELVPTVTCTSSNVVQTILQAFAQVPNLNVWYGPDSYMGANIVELFEQMTFMTDDDIAKIHPEHTRNSIKALLPKLHYFEDGTCIVHHLFGHEVVEKIKDMYCDAFLTAHFEVPGEMFALAMEAKRRGMGVVGSTQNILDFIKSRLQEALDRNIDDHLQFVLGTESGMVTSIVAAVRELLCSPESSSREGKVSVEIVFPVSSDSVTTIPQKSSAGLESGDILNVSVIPGVTSGEGCSLHGGCASCPYMKMNSLTSLLKVCNSLPLGKDGLARHEAGRFSLLTPKGKLIADVGCEPILHMRHYQATKKLPEKLIDQILGAGNNGRPT</sequence>
<dbReference type="PROSITE" id="PS00375">
    <property type="entry name" value="UDPGT"/>
    <property type="match status" value="1"/>
</dbReference>
<evidence type="ECO:0000256" key="9">
    <source>
        <dbReference type="ARBA" id="ARBA00022642"/>
    </source>
</evidence>
<dbReference type="FunFam" id="3.40.50.10800:FF:000008">
    <property type="entry name" value="Quinolinate synthase chloroplastic"/>
    <property type="match status" value="1"/>
</dbReference>
<dbReference type="FunFam" id="3.40.50.2000:FF:000238">
    <property type="entry name" value="Glycosyltransferase"/>
    <property type="match status" value="1"/>
</dbReference>
<keyword evidence="13" id="KW-0809">Transit peptide</keyword>
<evidence type="ECO:0000256" key="16">
    <source>
        <dbReference type="ARBA" id="ARBA00052166"/>
    </source>
</evidence>
<comment type="function">
    <text evidence="17">Involved in the biosynthesis of pyridine alkaloid natural products, leading mainly to the production of anabasine, anatabine, nicotine and nornicotine, effective deterrents against herbivores with antiparasitic and pesticide properties (neurotoxins); nornicotine serves as the precursor in the synthesis of the carcinogen compound N'-nitrosonornicotine (NNN). Catalyzes the condensation of iminoaspartate with dihydroxyacetone phosphate to form quinolinate.</text>
</comment>
<dbReference type="Pfam" id="PF26168">
    <property type="entry name" value="Glyco_transf_N"/>
    <property type="match status" value="1"/>
</dbReference>
<dbReference type="GO" id="GO:0046872">
    <property type="term" value="F:metal ion binding"/>
    <property type="evidence" value="ECO:0007669"/>
    <property type="project" value="UniProtKB-KW"/>
</dbReference>
<reference evidence="22 23" key="1">
    <citation type="submission" date="2024-04" db="EMBL/GenBank/DDBJ databases">
        <title>The reference genome of an endangered Asteraceae, Deinandra increscens subsp. villosa, native to the Central Coast of California.</title>
        <authorList>
            <person name="Guilliams M."/>
            <person name="Hasenstab-Lehman K."/>
            <person name="Meyer R."/>
            <person name="Mcevoy S."/>
        </authorList>
    </citation>
    <scope>NUCLEOTIDE SEQUENCE [LARGE SCALE GENOMIC DNA]</scope>
    <source>
        <tissue evidence="22">Leaf</tissue>
    </source>
</reference>
<evidence type="ECO:0000256" key="11">
    <source>
        <dbReference type="ARBA" id="ARBA00022679"/>
    </source>
</evidence>
<keyword evidence="10" id="KW-0328">Glycosyltransferase</keyword>
<comment type="similarity">
    <text evidence="18">Belongs to the quinolinate synthase family. Type 1 subfamily.</text>
</comment>
<keyword evidence="12" id="KW-0479">Metal-binding</keyword>
<comment type="subcellular location">
    <subcellularLocation>
        <location evidence="2">Plastid</location>
        <location evidence="2">Chloroplast</location>
    </subcellularLocation>
</comment>
<evidence type="ECO:0000313" key="22">
    <source>
        <dbReference type="EMBL" id="KAK9064655.1"/>
    </source>
</evidence>
<dbReference type="GO" id="GO:0009690">
    <property type="term" value="P:cytokinin metabolic process"/>
    <property type="evidence" value="ECO:0007669"/>
    <property type="project" value="UniProtKB-ARBA"/>
</dbReference>
<evidence type="ECO:0000256" key="19">
    <source>
        <dbReference type="ARBA" id="ARBA00073351"/>
    </source>
</evidence>
<keyword evidence="8" id="KW-0934">Plastid</keyword>
<dbReference type="SUPFAM" id="SSF142754">
    <property type="entry name" value="NadA-like"/>
    <property type="match status" value="1"/>
</dbReference>
<evidence type="ECO:0000313" key="23">
    <source>
        <dbReference type="Proteomes" id="UP001408789"/>
    </source>
</evidence>
<evidence type="ECO:0000256" key="6">
    <source>
        <dbReference type="ARBA" id="ARBA00022485"/>
    </source>
</evidence>
<evidence type="ECO:0000256" key="7">
    <source>
        <dbReference type="ARBA" id="ARBA00022528"/>
    </source>
</evidence>
<dbReference type="Gene3D" id="3.40.50.10800">
    <property type="entry name" value="NadA-like"/>
    <property type="match status" value="3"/>
</dbReference>
<accession>A0AAP0D1X4</accession>
<evidence type="ECO:0000259" key="21">
    <source>
        <dbReference type="Pfam" id="PF26168"/>
    </source>
</evidence>
<dbReference type="InterPro" id="IPR003473">
    <property type="entry name" value="NadA"/>
</dbReference>
<keyword evidence="15" id="KW-0411">Iron-sulfur</keyword>
<dbReference type="InterPro" id="IPR035595">
    <property type="entry name" value="UDP_glycos_trans_CS"/>
</dbReference>
<evidence type="ECO:0000256" key="2">
    <source>
        <dbReference type="ARBA" id="ARBA00004229"/>
    </source>
</evidence>
<evidence type="ECO:0000256" key="3">
    <source>
        <dbReference type="ARBA" id="ARBA00005065"/>
    </source>
</evidence>
<evidence type="ECO:0000256" key="13">
    <source>
        <dbReference type="ARBA" id="ARBA00022946"/>
    </source>
</evidence>
<gene>
    <name evidence="22" type="ORF">SSX86_016037</name>
</gene>
<keyword evidence="7" id="KW-0150">Chloroplast</keyword>
<dbReference type="GO" id="GO:0050404">
    <property type="term" value="F:zeatin O-beta-D-xylosyltransferase activity"/>
    <property type="evidence" value="ECO:0007669"/>
    <property type="project" value="UniProtKB-ARBA"/>
</dbReference>
<evidence type="ECO:0000256" key="4">
    <source>
        <dbReference type="ARBA" id="ARBA00009995"/>
    </source>
</evidence>
<proteinExistence type="inferred from homology"/>
<dbReference type="EMBL" id="JBCNJP010000017">
    <property type="protein sequence ID" value="KAK9064655.1"/>
    <property type="molecule type" value="Genomic_DNA"/>
</dbReference>
<dbReference type="FunFam" id="3.40.50.10800:FF:000006">
    <property type="entry name" value="Quinolinate synthase, chloroplastic"/>
    <property type="match status" value="1"/>
</dbReference>
<comment type="similarity">
    <text evidence="4">Belongs to the UDP-glycosyltransferase family.</text>
</comment>
<dbReference type="PANTHER" id="PTHR30573:SF0">
    <property type="entry name" value="QUINOLINATE SYNTHASE, CHLOROPLASTIC"/>
    <property type="match status" value="1"/>
</dbReference>
<dbReference type="InterPro" id="IPR003808">
    <property type="entry name" value="Fe-S_metab-assoc_dom"/>
</dbReference>
<keyword evidence="14" id="KW-0408">Iron</keyword>
<evidence type="ECO:0000256" key="18">
    <source>
        <dbReference type="ARBA" id="ARBA00061471"/>
    </source>
</evidence>
<dbReference type="Proteomes" id="UP001408789">
    <property type="component" value="Unassembled WGS sequence"/>
</dbReference>
<dbReference type="GO" id="GO:0016138">
    <property type="term" value="P:glycoside biosynthetic process"/>
    <property type="evidence" value="ECO:0007669"/>
    <property type="project" value="UniProtKB-ARBA"/>
</dbReference>
<comment type="catalytic activity">
    <reaction evidence="16">
        <text>iminosuccinate + dihydroxyacetone phosphate = quinolinate + phosphate + 2 H2O + H(+)</text>
        <dbReference type="Rhea" id="RHEA:25888"/>
        <dbReference type="ChEBI" id="CHEBI:15377"/>
        <dbReference type="ChEBI" id="CHEBI:15378"/>
        <dbReference type="ChEBI" id="CHEBI:29959"/>
        <dbReference type="ChEBI" id="CHEBI:43474"/>
        <dbReference type="ChEBI" id="CHEBI:57642"/>
        <dbReference type="ChEBI" id="CHEBI:77875"/>
        <dbReference type="EC" id="2.5.1.72"/>
    </reaction>
</comment>
<dbReference type="CDD" id="cd03784">
    <property type="entry name" value="GT1_Gtf-like"/>
    <property type="match status" value="1"/>
</dbReference>